<dbReference type="EnsemblPlants" id="Bo1g154940.1">
    <property type="protein sequence ID" value="Bo1g154940.1"/>
    <property type="gene ID" value="Bo1g154940"/>
</dbReference>
<dbReference type="Gramene" id="Bo1g154940.1">
    <property type="protein sequence ID" value="Bo1g154940.1"/>
    <property type="gene ID" value="Bo1g154940"/>
</dbReference>
<keyword evidence="2" id="KW-1185">Reference proteome</keyword>
<reference evidence="1" key="2">
    <citation type="submission" date="2015-03" db="UniProtKB">
        <authorList>
            <consortium name="EnsemblPlants"/>
        </authorList>
    </citation>
    <scope>IDENTIFICATION</scope>
</reference>
<evidence type="ECO:0000313" key="2">
    <source>
        <dbReference type="Proteomes" id="UP000032141"/>
    </source>
</evidence>
<protein>
    <submittedName>
        <fullName evidence="1">Uncharacterized protein</fullName>
    </submittedName>
</protein>
<name>A0A0D3AFW8_BRAOL</name>
<evidence type="ECO:0000313" key="1">
    <source>
        <dbReference type="EnsemblPlants" id="Bo1g154940.1"/>
    </source>
</evidence>
<reference evidence="1 2" key="1">
    <citation type="journal article" date="2014" name="Genome Biol.">
        <title>Transcriptome and methylome profiling reveals relics of genome dominance in the mesopolyploid Brassica oleracea.</title>
        <authorList>
            <person name="Parkin I.A."/>
            <person name="Koh C."/>
            <person name="Tang H."/>
            <person name="Robinson S.J."/>
            <person name="Kagale S."/>
            <person name="Clarke W.E."/>
            <person name="Town C.D."/>
            <person name="Nixon J."/>
            <person name="Krishnakumar V."/>
            <person name="Bidwell S.L."/>
            <person name="Denoeud F."/>
            <person name="Belcram H."/>
            <person name="Links M.G."/>
            <person name="Just J."/>
            <person name="Clarke C."/>
            <person name="Bender T."/>
            <person name="Huebert T."/>
            <person name="Mason A.S."/>
            <person name="Pires J.C."/>
            <person name="Barker G."/>
            <person name="Moore J."/>
            <person name="Walley P.G."/>
            <person name="Manoli S."/>
            <person name="Batley J."/>
            <person name="Edwards D."/>
            <person name="Nelson M.N."/>
            <person name="Wang X."/>
            <person name="Paterson A.H."/>
            <person name="King G."/>
            <person name="Bancroft I."/>
            <person name="Chalhoub B."/>
            <person name="Sharpe A.G."/>
        </authorList>
    </citation>
    <scope>NUCLEOTIDE SEQUENCE</scope>
    <source>
        <strain evidence="1 2">cv. TO1000</strain>
    </source>
</reference>
<accession>A0A0D3AFW8</accession>
<proteinExistence type="predicted"/>
<organism evidence="1 2">
    <name type="scientific">Brassica oleracea var. oleracea</name>
    <dbReference type="NCBI Taxonomy" id="109376"/>
    <lineage>
        <taxon>Eukaryota</taxon>
        <taxon>Viridiplantae</taxon>
        <taxon>Streptophyta</taxon>
        <taxon>Embryophyta</taxon>
        <taxon>Tracheophyta</taxon>
        <taxon>Spermatophyta</taxon>
        <taxon>Magnoliopsida</taxon>
        <taxon>eudicotyledons</taxon>
        <taxon>Gunneridae</taxon>
        <taxon>Pentapetalae</taxon>
        <taxon>rosids</taxon>
        <taxon>malvids</taxon>
        <taxon>Brassicales</taxon>
        <taxon>Brassicaceae</taxon>
        <taxon>Brassiceae</taxon>
        <taxon>Brassica</taxon>
    </lineage>
</organism>
<dbReference type="Proteomes" id="UP000032141">
    <property type="component" value="Chromosome C1"/>
</dbReference>
<sequence length="64" mass="7062">MGSYNVLRVTWRLHCGGTGREEEDDGDRAVAAESGCVEAAHCRVRDCDGWVVIYTSAYKSIIIL</sequence>
<dbReference type="HOGENOM" id="CLU_2870678_0_0_1"/>
<dbReference type="AlphaFoldDB" id="A0A0D3AFW8"/>